<reference evidence="1" key="1">
    <citation type="journal article" date="2020" name="Environ. Microbiol.">
        <title>The novel and transferable erm(51) gene confers Macrolides, Lincosamides, and Streptogramins B (MLSB) resistance to clonal Rhodococcus equi in the environment.</title>
        <authorList>
            <person name="Huber L."/>
            <person name="Giguere S."/>
            <person name="Slovis N.M."/>
            <person name="Alvarez-Narvaez S."/>
            <person name="Hart K.A."/>
            <person name="Greiter M."/>
            <person name="Morris E.R.A."/>
            <person name="Cohen N.D."/>
        </authorList>
    </citation>
    <scope>NUCLEOTIDE SEQUENCE</scope>
    <source>
        <strain evidence="1">Lh_116_1</strain>
    </source>
</reference>
<sequence>MTDNTIAGRPINGEISHYSSKEICEQRPIQEFLDALDALFAFPEVEAVRWEQYTPYFNDGDACEFGIREVRIKFVGGDEEAGEREDGFIESGLDFPPGYFDTHSYGDYKYYAADGTEVDANKRWGMRGVTSKHVFPEGKARATYTDMKFYVNGEVREDIEKAYGDFARRVGGAHEIDLRKHFGDPAQVTATREGFDVEFYEHE</sequence>
<dbReference type="Proteomes" id="UP000603463">
    <property type="component" value="Unassembled WGS sequence"/>
</dbReference>
<gene>
    <name evidence="1" type="ORF">GS882_03540</name>
</gene>
<evidence type="ECO:0000313" key="1">
    <source>
        <dbReference type="EMBL" id="NKT77287.1"/>
    </source>
</evidence>
<protein>
    <submittedName>
        <fullName evidence="1">Uncharacterized protein</fullName>
    </submittedName>
</protein>
<evidence type="ECO:0000313" key="2">
    <source>
        <dbReference type="Proteomes" id="UP000603463"/>
    </source>
</evidence>
<proteinExistence type="predicted"/>
<dbReference type="EMBL" id="WVBC01000002">
    <property type="protein sequence ID" value="NKT77287.1"/>
    <property type="molecule type" value="Genomic_DNA"/>
</dbReference>
<name>A0A9Q4ZIQ9_RHOHA</name>
<organism evidence="1 2">
    <name type="scientific">Rhodococcus hoagii</name>
    <name type="common">Corynebacterium equii</name>
    <dbReference type="NCBI Taxonomy" id="43767"/>
    <lineage>
        <taxon>Bacteria</taxon>
        <taxon>Bacillati</taxon>
        <taxon>Actinomycetota</taxon>
        <taxon>Actinomycetes</taxon>
        <taxon>Mycobacteriales</taxon>
        <taxon>Nocardiaceae</taxon>
        <taxon>Prescottella</taxon>
    </lineage>
</organism>
<accession>A0A9Q4ZIQ9</accession>
<dbReference type="AlphaFoldDB" id="A0A9Q4ZIQ9"/>
<comment type="caution">
    <text evidence="1">The sequence shown here is derived from an EMBL/GenBank/DDBJ whole genome shotgun (WGS) entry which is preliminary data.</text>
</comment>